<keyword evidence="7" id="KW-1185">Reference proteome</keyword>
<reference evidence="6" key="1">
    <citation type="submission" date="2022-07" db="EMBL/GenBank/DDBJ databases">
        <title>Phylogenomic reconstructions and comparative analyses of Kickxellomycotina fungi.</title>
        <authorList>
            <person name="Reynolds N.K."/>
            <person name="Stajich J.E."/>
            <person name="Barry K."/>
            <person name="Grigoriev I.V."/>
            <person name="Crous P."/>
            <person name="Smith M.E."/>
        </authorList>
    </citation>
    <scope>NUCLEOTIDE SEQUENCE</scope>
    <source>
        <strain evidence="6">RSA 567</strain>
    </source>
</reference>
<organism evidence="6 7">
    <name type="scientific">Dimargaris verticillata</name>
    <dbReference type="NCBI Taxonomy" id="2761393"/>
    <lineage>
        <taxon>Eukaryota</taxon>
        <taxon>Fungi</taxon>
        <taxon>Fungi incertae sedis</taxon>
        <taxon>Zoopagomycota</taxon>
        <taxon>Kickxellomycotina</taxon>
        <taxon>Dimargaritomycetes</taxon>
        <taxon>Dimargaritales</taxon>
        <taxon>Dimargaritaceae</taxon>
        <taxon>Dimargaris</taxon>
    </lineage>
</organism>
<accession>A0A9W8AYQ4</accession>
<evidence type="ECO:0000313" key="6">
    <source>
        <dbReference type="EMBL" id="KAJ1975874.1"/>
    </source>
</evidence>
<comment type="caution">
    <text evidence="6">The sequence shown here is derived from an EMBL/GenBank/DDBJ whole genome shotgun (WGS) entry which is preliminary data.</text>
</comment>
<dbReference type="EC" id="3.1.1.47" evidence="1"/>
<dbReference type="Pfam" id="PF03403">
    <property type="entry name" value="PAF-AH_p_II"/>
    <property type="match status" value="2"/>
</dbReference>
<dbReference type="PANTHER" id="PTHR10272:SF0">
    <property type="entry name" value="PLATELET-ACTIVATING FACTOR ACETYLHYDROLASE"/>
    <property type="match status" value="1"/>
</dbReference>
<dbReference type="Proteomes" id="UP001151582">
    <property type="component" value="Unassembled WGS sequence"/>
</dbReference>
<protein>
    <recommendedName>
        <fullName evidence="1">1-alkyl-2-acetylglycerophosphocholine esterase</fullName>
        <ecNumber evidence="1">3.1.1.47</ecNumber>
    </recommendedName>
</protein>
<gene>
    <name evidence="6" type="ORF">H4R34_004179</name>
</gene>
<dbReference type="PANTHER" id="PTHR10272">
    <property type="entry name" value="PLATELET-ACTIVATING FACTOR ACETYLHYDROLASE"/>
    <property type="match status" value="1"/>
</dbReference>
<evidence type="ECO:0000256" key="5">
    <source>
        <dbReference type="SAM" id="MobiDB-lite"/>
    </source>
</evidence>
<dbReference type="AlphaFoldDB" id="A0A9W8AYQ4"/>
<feature type="non-terminal residue" evidence="6">
    <location>
        <position position="269"/>
    </location>
</feature>
<evidence type="ECO:0000256" key="3">
    <source>
        <dbReference type="ARBA" id="ARBA00022963"/>
    </source>
</evidence>
<dbReference type="SUPFAM" id="SSF53474">
    <property type="entry name" value="alpha/beta-Hydrolases"/>
    <property type="match status" value="1"/>
</dbReference>
<proteinExistence type="predicted"/>
<dbReference type="GO" id="GO:0003847">
    <property type="term" value="F:1-alkyl-2-acetylglycerophosphocholine esterase activity"/>
    <property type="evidence" value="ECO:0007669"/>
    <property type="project" value="UniProtKB-EC"/>
</dbReference>
<keyword evidence="2" id="KW-0378">Hydrolase</keyword>
<dbReference type="GO" id="GO:0016042">
    <property type="term" value="P:lipid catabolic process"/>
    <property type="evidence" value="ECO:0007669"/>
    <property type="project" value="UniProtKB-KW"/>
</dbReference>
<name>A0A9W8AYQ4_9FUNG</name>
<dbReference type="Gene3D" id="3.40.50.1820">
    <property type="entry name" value="alpha/beta hydrolase"/>
    <property type="match status" value="1"/>
</dbReference>
<feature type="region of interest" description="Disordered" evidence="5">
    <location>
        <begin position="158"/>
        <end position="178"/>
    </location>
</feature>
<sequence length="269" mass="29957">MTAWIWPWSQPQSPCSPAGTKLDHSHSVPKKSYFERLGLFSELPSYDGPFDVGCYDMEWQWEPGTFAVGANKATTPIPTVEDTNREPSSPRYTLVRLYYPADVVGTEIRPTWIPQPIDVYLNGYLGATKLPSMAKSLITKLVTTSIKLPAYLDAKLARPNQPATGDQPHQGAPMSDKPPVALPPRLPVVFFIHGLYSCRTTYSTLCGQLASYGFLVCAFEFRDGSSSVTHTPNQTVYHTPLPTNQGLDIRQKQQAHRLEELQAGYQLLK</sequence>
<evidence type="ECO:0000313" key="7">
    <source>
        <dbReference type="Proteomes" id="UP001151582"/>
    </source>
</evidence>
<evidence type="ECO:0000256" key="1">
    <source>
        <dbReference type="ARBA" id="ARBA00013201"/>
    </source>
</evidence>
<dbReference type="OrthoDB" id="2363873at2759"/>
<dbReference type="InterPro" id="IPR029058">
    <property type="entry name" value="AB_hydrolase_fold"/>
</dbReference>
<dbReference type="EMBL" id="JANBQB010000484">
    <property type="protein sequence ID" value="KAJ1975874.1"/>
    <property type="molecule type" value="Genomic_DNA"/>
</dbReference>
<evidence type="ECO:0000256" key="2">
    <source>
        <dbReference type="ARBA" id="ARBA00022801"/>
    </source>
</evidence>
<evidence type="ECO:0000256" key="4">
    <source>
        <dbReference type="ARBA" id="ARBA00023098"/>
    </source>
</evidence>
<keyword evidence="3" id="KW-0442">Lipid degradation</keyword>
<keyword evidence="4" id="KW-0443">Lipid metabolism</keyword>